<protein>
    <submittedName>
        <fullName evidence="2">Uncharacterized protein</fullName>
    </submittedName>
</protein>
<dbReference type="Proteomes" id="UP000077381">
    <property type="component" value="Unassembled WGS sequence"/>
</dbReference>
<gene>
    <name evidence="2" type="ORF">STSP_30880</name>
</gene>
<proteinExistence type="predicted"/>
<evidence type="ECO:0000313" key="2">
    <source>
        <dbReference type="EMBL" id="OAH13411.1"/>
    </source>
</evidence>
<comment type="caution">
    <text evidence="2">The sequence shown here is derived from an EMBL/GenBank/DDBJ whole genome shotgun (WGS) entry which is preliminary data.</text>
</comment>
<feature type="compositionally biased region" description="Acidic residues" evidence="1">
    <location>
        <begin position="56"/>
        <end position="68"/>
    </location>
</feature>
<sequence>METYDIGTGTGTGVGDGMETHGSGTGTGTGIGIGIGVAIDWAGWVCRSAAGRDVDDADVTTEGGDDAGDGVGDNFGSQLVRGNAYVDALPAEGGAVPVPEPLGEDVTYERGVGSVEGEVEEPGPGDLDTGDPGRAVQPVPQNPLPQDLGDLARRRAGGTGELQGDVTGVVPAPARPGPFDHDPCGHGHAQLPVIHSTTHCAQHGTGQLDGGHGDKRMGGGGWVGELVSEVPDGGPWPESRSGRDSGSGIRVERRCA</sequence>
<evidence type="ECO:0000313" key="3">
    <source>
        <dbReference type="Proteomes" id="UP000077381"/>
    </source>
</evidence>
<keyword evidence="3" id="KW-1185">Reference proteome</keyword>
<evidence type="ECO:0000256" key="1">
    <source>
        <dbReference type="SAM" id="MobiDB-lite"/>
    </source>
</evidence>
<accession>A0A177HQX8</accession>
<dbReference type="EMBL" id="LOHS01000076">
    <property type="protein sequence ID" value="OAH13411.1"/>
    <property type="molecule type" value="Genomic_DNA"/>
</dbReference>
<name>A0A177HQX8_9ACTN</name>
<feature type="region of interest" description="Disordered" evidence="1">
    <location>
        <begin position="56"/>
        <end position="75"/>
    </location>
</feature>
<dbReference type="AlphaFoldDB" id="A0A177HQX8"/>
<dbReference type="PATRIC" id="fig|1716141.3.peg.3248"/>
<feature type="region of interest" description="Disordered" evidence="1">
    <location>
        <begin position="115"/>
        <end position="176"/>
    </location>
</feature>
<feature type="compositionally biased region" description="Low complexity" evidence="1">
    <location>
        <begin position="124"/>
        <end position="133"/>
    </location>
</feature>
<organism evidence="2 3">
    <name type="scientific">Streptomyces jeddahensis</name>
    <dbReference type="NCBI Taxonomy" id="1716141"/>
    <lineage>
        <taxon>Bacteria</taxon>
        <taxon>Bacillati</taxon>
        <taxon>Actinomycetota</taxon>
        <taxon>Actinomycetes</taxon>
        <taxon>Kitasatosporales</taxon>
        <taxon>Streptomycetaceae</taxon>
        <taxon>Streptomyces</taxon>
    </lineage>
</organism>
<reference evidence="2 3" key="1">
    <citation type="submission" date="2015-12" db="EMBL/GenBank/DDBJ databases">
        <title>Genome sequence of Streptomyces sp. G25.</title>
        <authorList>
            <person name="Poehlein A."/>
            <person name="Roettig A."/>
            <person name="Hiessl S."/>
            <person name="Hauschild P."/>
            <person name="Schauer J."/>
            <person name="Madkour M.H."/>
            <person name="Al-Ansari A.M."/>
            <person name="Almakishah N.H."/>
            <person name="Steinbuechel A."/>
            <person name="Daniel R."/>
        </authorList>
    </citation>
    <scope>NUCLEOTIDE SEQUENCE [LARGE SCALE GENOMIC DNA]</scope>
    <source>
        <strain evidence="3">G25(2015)</strain>
    </source>
</reference>
<feature type="region of interest" description="Disordered" evidence="1">
    <location>
        <begin position="202"/>
        <end position="256"/>
    </location>
</feature>